<evidence type="ECO:0000313" key="2">
    <source>
        <dbReference type="EMBL" id="ADQ18990.1"/>
    </source>
</evidence>
<name>E4RX75_LEAB4</name>
<accession>E4RX75</accession>
<dbReference type="PANTHER" id="PTHR34595:SF7">
    <property type="entry name" value="SLL1039 PROTEIN"/>
    <property type="match status" value="1"/>
</dbReference>
<dbReference type="InterPro" id="IPR007296">
    <property type="entry name" value="DUF403"/>
</dbReference>
<gene>
    <name evidence="2" type="ordered locus">Lbys_3339</name>
</gene>
<dbReference type="HOGENOM" id="CLU_071567_1_0_10"/>
<evidence type="ECO:0000259" key="1">
    <source>
        <dbReference type="Pfam" id="PF04168"/>
    </source>
</evidence>
<dbReference type="PANTHER" id="PTHR34595">
    <property type="entry name" value="BLR5612 PROTEIN"/>
    <property type="match status" value="1"/>
</dbReference>
<dbReference type="AlphaFoldDB" id="E4RX75"/>
<keyword evidence="3" id="KW-1185">Reference proteome</keyword>
<reference key="1">
    <citation type="submission" date="2010-11" db="EMBL/GenBank/DDBJ databases">
        <title>The complete genome of Leadbetterella byssophila DSM 17132.</title>
        <authorList>
            <consortium name="US DOE Joint Genome Institute (JGI-PGF)"/>
            <person name="Lucas S."/>
            <person name="Copeland A."/>
            <person name="Lapidus A."/>
            <person name="Glavina del Rio T."/>
            <person name="Dalin E."/>
            <person name="Tice H."/>
            <person name="Bruce D."/>
            <person name="Goodwin L."/>
            <person name="Pitluck S."/>
            <person name="Kyrpides N."/>
            <person name="Mavromatis K."/>
            <person name="Ivanova N."/>
            <person name="Teshima H."/>
            <person name="Brettin T."/>
            <person name="Detter J.C."/>
            <person name="Han C."/>
            <person name="Tapia R."/>
            <person name="Land M."/>
            <person name="Hauser L."/>
            <person name="Markowitz V."/>
            <person name="Cheng J.-F."/>
            <person name="Hugenholtz P."/>
            <person name="Woyke T."/>
            <person name="Wu D."/>
            <person name="Tindall B."/>
            <person name="Pomrenke H.G."/>
            <person name="Brambilla E."/>
            <person name="Klenk H.-P."/>
            <person name="Eisen J.A."/>
        </authorList>
    </citation>
    <scope>NUCLEOTIDE SEQUENCE [LARGE SCALE GENOMIC DNA]</scope>
    <source>
        <strain>DSM 17132</strain>
    </source>
</reference>
<dbReference type="Proteomes" id="UP000007435">
    <property type="component" value="Chromosome"/>
</dbReference>
<feature type="domain" description="DUF403" evidence="1">
    <location>
        <begin position="1"/>
        <end position="310"/>
    </location>
</feature>
<dbReference type="STRING" id="649349.Lbys_3339"/>
<organism evidence="2 3">
    <name type="scientific">Leadbetterella byssophila (strain DSM 17132 / JCM 16389 / KACC 11308 / NBRC 106382 / 4M15)</name>
    <dbReference type="NCBI Taxonomy" id="649349"/>
    <lineage>
        <taxon>Bacteria</taxon>
        <taxon>Pseudomonadati</taxon>
        <taxon>Bacteroidota</taxon>
        <taxon>Cytophagia</taxon>
        <taxon>Cytophagales</taxon>
        <taxon>Leadbetterellaceae</taxon>
        <taxon>Leadbetterella</taxon>
    </lineage>
</organism>
<dbReference type="OrthoDB" id="9803532at2"/>
<dbReference type="RefSeq" id="WP_013410015.1">
    <property type="nucleotide sequence ID" value="NC_014655.1"/>
</dbReference>
<dbReference type="Pfam" id="PF04168">
    <property type="entry name" value="Alpha-E"/>
    <property type="match status" value="1"/>
</dbReference>
<protein>
    <recommendedName>
        <fullName evidence="1">DUF403 domain-containing protein</fullName>
    </recommendedName>
</protein>
<dbReference type="InterPro" id="IPR051680">
    <property type="entry name" value="ATP-dep_Glu-Cys_Ligase-2"/>
</dbReference>
<dbReference type="EMBL" id="CP002305">
    <property type="protein sequence ID" value="ADQ18990.1"/>
    <property type="molecule type" value="Genomic_DNA"/>
</dbReference>
<evidence type="ECO:0000313" key="3">
    <source>
        <dbReference type="Proteomes" id="UP000007435"/>
    </source>
</evidence>
<sequence length="318" mass="37708">MLSRVADSVYWMGRYIERVENYARFMSVNINLSCDLPEVITDHWQVLLEATQDKFTYDQFYAQITEDQIIDFMTFDARNPNSIYSMLGNARENVRTVKEVVPKEFWESLNKFYLRFKNYTFEAHHDLESMLEFYDGIKQQCHFLTGMLDACLTRNEAYYFWILGKFIERADKTSRFLDIGYFKNEEKSMNSHDFLIWGAVLKSVSAFNMYRQQYKSLNQTNIIEFLIKDRSFPRAICFSLKKAEYALYKISGSRPQNGYRNSAEKQISELNHKIDFTETSEILEMGLHQFLNDFQIANNKLDAEIYKIYFDVSGGVQY</sequence>
<proteinExistence type="predicted"/>
<dbReference type="eggNOG" id="COG2307">
    <property type="taxonomic scope" value="Bacteria"/>
</dbReference>
<dbReference type="KEGG" id="lby:Lbys_3339"/>
<reference evidence="2 3" key="2">
    <citation type="journal article" date="2011" name="Stand. Genomic Sci.">
        <title>Complete genome sequence of Leadbetterella byssophila type strain (4M15).</title>
        <authorList>
            <person name="Abt B."/>
            <person name="Teshima H."/>
            <person name="Lucas S."/>
            <person name="Lapidus A."/>
            <person name="Del Rio T.G."/>
            <person name="Nolan M."/>
            <person name="Tice H."/>
            <person name="Cheng J.F."/>
            <person name="Pitluck S."/>
            <person name="Liolios K."/>
            <person name="Pagani I."/>
            <person name="Ivanova N."/>
            <person name="Mavromatis K."/>
            <person name="Pati A."/>
            <person name="Tapia R."/>
            <person name="Han C."/>
            <person name="Goodwin L."/>
            <person name="Chen A."/>
            <person name="Palaniappan K."/>
            <person name="Land M."/>
            <person name="Hauser L."/>
            <person name="Chang Y.J."/>
            <person name="Jeffries C.D."/>
            <person name="Rohde M."/>
            <person name="Goker M."/>
            <person name="Tindall B.J."/>
            <person name="Detter J.C."/>
            <person name="Woyke T."/>
            <person name="Bristow J."/>
            <person name="Eisen J.A."/>
            <person name="Markowitz V."/>
            <person name="Hugenholtz P."/>
            <person name="Klenk H.P."/>
            <person name="Kyrpides N.C."/>
        </authorList>
    </citation>
    <scope>NUCLEOTIDE SEQUENCE [LARGE SCALE GENOMIC DNA]</scope>
    <source>
        <strain evidence="3">DSM 17132 / JCM 16389 / KACC 11308 / NBRC 106382 / 4M15</strain>
    </source>
</reference>